<name>A0A0A9DEF7_ARUDO</name>
<sequence length="34" mass="4071">MCLLIAFLNSVNEYMIFFHCNMRNLAELTVMKFL</sequence>
<proteinExistence type="predicted"/>
<protein>
    <submittedName>
        <fullName evidence="1">Uncharacterized protein</fullName>
    </submittedName>
</protein>
<accession>A0A0A9DEF7</accession>
<dbReference type="EMBL" id="GBRH01215793">
    <property type="protein sequence ID" value="JAD82102.1"/>
    <property type="molecule type" value="Transcribed_RNA"/>
</dbReference>
<dbReference type="AlphaFoldDB" id="A0A0A9DEF7"/>
<reference evidence="1" key="1">
    <citation type="submission" date="2014-09" db="EMBL/GenBank/DDBJ databases">
        <authorList>
            <person name="Magalhaes I.L.F."/>
            <person name="Oliveira U."/>
            <person name="Santos F.R."/>
            <person name="Vidigal T.H.D.A."/>
            <person name="Brescovit A.D."/>
            <person name="Santos A.J."/>
        </authorList>
    </citation>
    <scope>NUCLEOTIDE SEQUENCE</scope>
    <source>
        <tissue evidence="1">Shoot tissue taken approximately 20 cm above the soil surface</tissue>
    </source>
</reference>
<organism evidence="1">
    <name type="scientific">Arundo donax</name>
    <name type="common">Giant reed</name>
    <name type="synonym">Donax arundinaceus</name>
    <dbReference type="NCBI Taxonomy" id="35708"/>
    <lineage>
        <taxon>Eukaryota</taxon>
        <taxon>Viridiplantae</taxon>
        <taxon>Streptophyta</taxon>
        <taxon>Embryophyta</taxon>
        <taxon>Tracheophyta</taxon>
        <taxon>Spermatophyta</taxon>
        <taxon>Magnoliopsida</taxon>
        <taxon>Liliopsida</taxon>
        <taxon>Poales</taxon>
        <taxon>Poaceae</taxon>
        <taxon>PACMAD clade</taxon>
        <taxon>Arundinoideae</taxon>
        <taxon>Arundineae</taxon>
        <taxon>Arundo</taxon>
    </lineage>
</organism>
<reference evidence="1" key="2">
    <citation type="journal article" date="2015" name="Data Brief">
        <title>Shoot transcriptome of the giant reed, Arundo donax.</title>
        <authorList>
            <person name="Barrero R.A."/>
            <person name="Guerrero F.D."/>
            <person name="Moolhuijzen P."/>
            <person name="Goolsby J.A."/>
            <person name="Tidwell J."/>
            <person name="Bellgard S.E."/>
            <person name="Bellgard M.I."/>
        </authorList>
    </citation>
    <scope>NUCLEOTIDE SEQUENCE</scope>
    <source>
        <tissue evidence="1">Shoot tissue taken approximately 20 cm above the soil surface</tissue>
    </source>
</reference>
<evidence type="ECO:0000313" key="1">
    <source>
        <dbReference type="EMBL" id="JAD82102.1"/>
    </source>
</evidence>